<name>A0A225SY20_9BURK</name>
<dbReference type="RefSeq" id="WP_034334351.1">
    <property type="nucleotide sequence ID" value="NZ_JARJFG010000048.1"/>
</dbReference>
<evidence type="ECO:0000313" key="1">
    <source>
        <dbReference type="EMBL" id="OWY36128.1"/>
    </source>
</evidence>
<dbReference type="EMBL" id="NJGV01000002">
    <property type="protein sequence ID" value="OWY36128.1"/>
    <property type="molecule type" value="Genomic_DNA"/>
</dbReference>
<comment type="caution">
    <text evidence="1">The sequence shown here is derived from an EMBL/GenBank/DDBJ whole genome shotgun (WGS) entry which is preliminary data.</text>
</comment>
<accession>A0A225SY20</accession>
<evidence type="ECO:0000313" key="2">
    <source>
        <dbReference type="Proteomes" id="UP000214747"/>
    </source>
</evidence>
<keyword evidence="2" id="KW-1185">Reference proteome</keyword>
<gene>
    <name evidence="1" type="ORF">CEJ45_02640</name>
</gene>
<organism evidence="1 2">
    <name type="scientific">Herbaspirillum aquaticum</name>
    <dbReference type="NCBI Taxonomy" id="568783"/>
    <lineage>
        <taxon>Bacteria</taxon>
        <taxon>Pseudomonadati</taxon>
        <taxon>Pseudomonadota</taxon>
        <taxon>Betaproteobacteria</taxon>
        <taxon>Burkholderiales</taxon>
        <taxon>Oxalobacteraceae</taxon>
        <taxon>Herbaspirillum</taxon>
    </lineage>
</organism>
<proteinExistence type="predicted"/>
<sequence length="73" mass="8082">MDKNQKAELERIQKELVDAHNKAAWQMAATIIKASLVKNGMDQPPTPAELADLNATITNLRSVAEDALELLKR</sequence>
<reference evidence="1 2" key="1">
    <citation type="journal article" date="2010" name="Int. J. Syst. Evol. Microbiol.">
        <title>Reclassification of Herbaspirillum putei as a later heterotypic synonym of Herbaspirillum huttiense, with the description of H. huttiense subsp. huttiense subsp. nov. and H. huttiense subsp. putei subsp. nov., comb. nov., and description of Herbaspirillum aquaticum sp. nov.</title>
        <authorList>
            <person name="Dobritsa A.P."/>
            <person name="Reddy M.C."/>
            <person name="Samadpour M."/>
        </authorList>
    </citation>
    <scope>NUCLEOTIDE SEQUENCE [LARGE SCALE GENOMIC DNA]</scope>
    <source>
        <strain evidence="1 2">IEH 4430</strain>
    </source>
</reference>
<protein>
    <submittedName>
        <fullName evidence="1">Uncharacterized protein</fullName>
    </submittedName>
</protein>
<dbReference type="Proteomes" id="UP000214747">
    <property type="component" value="Unassembled WGS sequence"/>
</dbReference>
<dbReference type="AlphaFoldDB" id="A0A225SY20"/>